<gene>
    <name evidence="2" type="ORF">VNO77_50186</name>
</gene>
<dbReference type="AlphaFoldDB" id="A0AAN9JE46"/>
<keyword evidence="3" id="KW-1185">Reference proteome</keyword>
<dbReference type="EMBL" id="JAYMYQ010000069">
    <property type="protein sequence ID" value="KAK7296476.1"/>
    <property type="molecule type" value="Genomic_DNA"/>
</dbReference>
<reference evidence="2 3" key="1">
    <citation type="submission" date="2024-01" db="EMBL/GenBank/DDBJ databases">
        <title>The genomes of 5 underutilized Papilionoideae crops provide insights into root nodulation and disease resistanc.</title>
        <authorList>
            <person name="Jiang F."/>
        </authorList>
    </citation>
    <scope>NUCLEOTIDE SEQUENCE [LARGE SCALE GENOMIC DNA]</scope>
    <source>
        <strain evidence="2">LVBAO_FW01</strain>
        <tissue evidence="2">Leaves</tissue>
    </source>
</reference>
<evidence type="ECO:0000313" key="3">
    <source>
        <dbReference type="Proteomes" id="UP001367508"/>
    </source>
</evidence>
<dbReference type="Proteomes" id="UP001367508">
    <property type="component" value="Unassembled WGS sequence"/>
</dbReference>
<evidence type="ECO:0000256" key="1">
    <source>
        <dbReference type="SAM" id="MobiDB-lite"/>
    </source>
</evidence>
<accession>A0AAN9JE46</accession>
<sequence>MAREAHAKRARRKISVEDKQPSSFPSLPGPKAYPKHWSGPVAGKGPRSAYYYTTLHSALHIYRANPCPVPGRVKGASILIPYPLAQANGALLIQGGRVEPREALLRGRSLAPPHSLQGSKPFFNIERDGESGQNRLAFPSRKDGFLFRLAFLIEQIRKKNHIENVPNPPTPSFIEPCIVIRTCPERVSHRGNYSSNGTQFISLSSIIDKVQRKGGRIVNVTSAPEESWLLMLLSGHSQYDDYEWLILNKVITQPVGLIAPARTVVHLMSSSRNFSLSIGLLKAIFCRVSLHNSMAFALGDHQLMAGRMSP</sequence>
<comment type="caution">
    <text evidence="2">The sequence shown here is derived from an EMBL/GenBank/DDBJ whole genome shotgun (WGS) entry which is preliminary data.</text>
</comment>
<evidence type="ECO:0000313" key="2">
    <source>
        <dbReference type="EMBL" id="KAK7296476.1"/>
    </source>
</evidence>
<feature type="region of interest" description="Disordered" evidence="1">
    <location>
        <begin position="1"/>
        <end position="31"/>
    </location>
</feature>
<name>A0AAN9JE46_CANGL</name>
<organism evidence="2 3">
    <name type="scientific">Canavalia gladiata</name>
    <name type="common">Sword bean</name>
    <name type="synonym">Dolichos gladiatus</name>
    <dbReference type="NCBI Taxonomy" id="3824"/>
    <lineage>
        <taxon>Eukaryota</taxon>
        <taxon>Viridiplantae</taxon>
        <taxon>Streptophyta</taxon>
        <taxon>Embryophyta</taxon>
        <taxon>Tracheophyta</taxon>
        <taxon>Spermatophyta</taxon>
        <taxon>Magnoliopsida</taxon>
        <taxon>eudicotyledons</taxon>
        <taxon>Gunneridae</taxon>
        <taxon>Pentapetalae</taxon>
        <taxon>rosids</taxon>
        <taxon>fabids</taxon>
        <taxon>Fabales</taxon>
        <taxon>Fabaceae</taxon>
        <taxon>Papilionoideae</taxon>
        <taxon>50 kb inversion clade</taxon>
        <taxon>NPAAA clade</taxon>
        <taxon>indigoferoid/millettioid clade</taxon>
        <taxon>Phaseoleae</taxon>
        <taxon>Canavalia</taxon>
    </lineage>
</organism>
<proteinExistence type="predicted"/>
<protein>
    <submittedName>
        <fullName evidence="2">Uncharacterized protein</fullName>
    </submittedName>
</protein>